<dbReference type="InterPro" id="IPR016024">
    <property type="entry name" value="ARM-type_fold"/>
</dbReference>
<protein>
    <recommendedName>
        <fullName evidence="13">HECT domain-containing protein</fullName>
    </recommendedName>
</protein>
<evidence type="ECO:0000256" key="2">
    <source>
        <dbReference type="ARBA" id="ARBA00022737"/>
    </source>
</evidence>
<dbReference type="InterPro" id="IPR058923">
    <property type="entry name" value="RCC1-like_dom"/>
</dbReference>
<dbReference type="Pfam" id="PF00415">
    <property type="entry name" value="RCC1"/>
    <property type="match status" value="1"/>
</dbReference>
<evidence type="ECO:0000256" key="6">
    <source>
        <dbReference type="PROSITE-ProRule" id="PRU00104"/>
    </source>
</evidence>
<dbReference type="SMART" id="SM00165">
    <property type="entry name" value="UBA"/>
    <property type="match status" value="1"/>
</dbReference>
<evidence type="ECO:0008006" key="13">
    <source>
        <dbReference type="Google" id="ProtNLM"/>
    </source>
</evidence>
<keyword evidence="4" id="KW-0175">Coiled coil</keyword>
<dbReference type="PROSITE" id="PS50853">
    <property type="entry name" value="FN3"/>
    <property type="match status" value="1"/>
</dbReference>
<dbReference type="SUPFAM" id="SSF50985">
    <property type="entry name" value="RCC1/BLIP-II"/>
    <property type="match status" value="2"/>
</dbReference>
<feature type="repeat" description="RCC1" evidence="7">
    <location>
        <begin position="397"/>
        <end position="448"/>
    </location>
</feature>
<feature type="domain" description="Fibronectin type-III" evidence="11">
    <location>
        <begin position="2857"/>
        <end position="2957"/>
    </location>
</feature>
<dbReference type="InterPro" id="IPR009060">
    <property type="entry name" value="UBA-like_sf"/>
</dbReference>
<name>A0A0H5QZI9_9EUKA</name>
<dbReference type="EMBL" id="HACM01006878">
    <property type="protein sequence ID" value="CRZ07320.1"/>
    <property type="molecule type" value="Transcribed_RNA"/>
</dbReference>
<dbReference type="Gene3D" id="2.60.120.920">
    <property type="match status" value="1"/>
</dbReference>
<dbReference type="InterPro" id="IPR009091">
    <property type="entry name" value="RCC1/BLIP-II"/>
</dbReference>
<dbReference type="GO" id="GO:0042995">
    <property type="term" value="C:cell projection"/>
    <property type="evidence" value="ECO:0007669"/>
    <property type="project" value="UniProtKB-SubCell"/>
</dbReference>
<dbReference type="Pfam" id="PF00632">
    <property type="entry name" value="HECT"/>
    <property type="match status" value="1"/>
</dbReference>
<dbReference type="InterPro" id="IPR042469">
    <property type="entry name" value="HECTD3"/>
</dbReference>
<dbReference type="InterPro" id="IPR003877">
    <property type="entry name" value="SPRY_dom"/>
</dbReference>
<feature type="domain" description="B30.2/SPRY" evidence="9">
    <location>
        <begin position="2937"/>
        <end position="3128"/>
    </location>
</feature>
<keyword evidence="3 6" id="KW-0833">Ubl conjugation pathway</keyword>
<dbReference type="InterPro" id="IPR000569">
    <property type="entry name" value="HECT_dom"/>
</dbReference>
<dbReference type="InterPro" id="IPR043136">
    <property type="entry name" value="B30.2/SPRY_sf"/>
</dbReference>
<dbReference type="SUPFAM" id="SSF48371">
    <property type="entry name" value="ARM repeat"/>
    <property type="match status" value="1"/>
</dbReference>
<dbReference type="PRINTS" id="PR00633">
    <property type="entry name" value="RCCNDNSATION"/>
</dbReference>
<dbReference type="Pfam" id="PF00622">
    <property type="entry name" value="SPRY"/>
    <property type="match status" value="1"/>
</dbReference>
<dbReference type="Gene3D" id="3.30.2410.10">
    <property type="entry name" value="Hect, E3 ligase catalytic domain"/>
    <property type="match status" value="1"/>
</dbReference>
<keyword evidence="5" id="KW-0966">Cell projection</keyword>
<evidence type="ECO:0000256" key="5">
    <source>
        <dbReference type="ARBA" id="ARBA00023273"/>
    </source>
</evidence>
<feature type="repeat" description="RCC1" evidence="7">
    <location>
        <begin position="345"/>
        <end position="396"/>
    </location>
</feature>
<dbReference type="Gene3D" id="1.10.8.10">
    <property type="entry name" value="DNA helicase RuvA subunit, C-terminal domain"/>
    <property type="match status" value="1"/>
</dbReference>
<dbReference type="SUPFAM" id="SSF49899">
    <property type="entry name" value="Concanavalin A-like lectins/glucanases"/>
    <property type="match status" value="2"/>
</dbReference>
<dbReference type="SUPFAM" id="SSF46934">
    <property type="entry name" value="UBA-like"/>
    <property type="match status" value="1"/>
</dbReference>
<dbReference type="CDD" id="cd00063">
    <property type="entry name" value="FN3"/>
    <property type="match status" value="1"/>
</dbReference>
<dbReference type="PROSITE" id="PS50012">
    <property type="entry name" value="RCC1_3"/>
    <property type="match status" value="7"/>
</dbReference>
<proteinExistence type="predicted"/>
<evidence type="ECO:0000259" key="10">
    <source>
        <dbReference type="PROSITE" id="PS50237"/>
    </source>
</evidence>
<evidence type="ECO:0000256" key="1">
    <source>
        <dbReference type="ARBA" id="ARBA00004316"/>
    </source>
</evidence>
<dbReference type="Pfam" id="PF00627">
    <property type="entry name" value="UBA"/>
    <property type="match status" value="1"/>
</dbReference>
<organism evidence="12">
    <name type="scientific">Spongospora subterranea</name>
    <dbReference type="NCBI Taxonomy" id="70186"/>
    <lineage>
        <taxon>Eukaryota</taxon>
        <taxon>Sar</taxon>
        <taxon>Rhizaria</taxon>
        <taxon>Endomyxa</taxon>
        <taxon>Phytomyxea</taxon>
        <taxon>Plasmodiophorida</taxon>
        <taxon>Plasmodiophoridae</taxon>
        <taxon>Spongospora</taxon>
    </lineage>
</organism>
<evidence type="ECO:0000256" key="3">
    <source>
        <dbReference type="ARBA" id="ARBA00022786"/>
    </source>
</evidence>
<dbReference type="Gene3D" id="2.130.10.30">
    <property type="entry name" value="Regulator of chromosome condensation 1/beta-lactamase-inhibitor protein II"/>
    <property type="match status" value="2"/>
</dbReference>
<keyword evidence="2" id="KW-0677">Repeat</keyword>
<reference evidence="12" key="1">
    <citation type="submission" date="2015-04" db="EMBL/GenBank/DDBJ databases">
        <title>The genome sequence of the plant pathogenic Rhizarian Plasmodiophora brassicae reveals insights in its biotrophic life cycle and the origin of chitin synthesis.</title>
        <authorList>
            <person name="Schwelm A."/>
            <person name="Fogelqvist J."/>
            <person name="Knaust A."/>
            <person name="Julke S."/>
            <person name="Lilja T."/>
            <person name="Dhandapani V."/>
            <person name="Bonilla-Rosso G."/>
            <person name="Karlsson M."/>
            <person name="Shevchenko A."/>
            <person name="Choi S.R."/>
            <person name="Kim H.G."/>
            <person name="Park J.Y."/>
            <person name="Lim Y.P."/>
            <person name="Ludwig-Muller J."/>
            <person name="Dixelius C."/>
        </authorList>
    </citation>
    <scope>NUCLEOTIDE SEQUENCE</scope>
    <source>
        <tissue evidence="12">Potato root galls</tissue>
    </source>
</reference>
<feature type="active site" description="Glycyl thioester intermediate" evidence="6">
    <location>
        <position position="3773"/>
    </location>
</feature>
<dbReference type="PROSITE" id="PS50188">
    <property type="entry name" value="B302_SPRY"/>
    <property type="match status" value="1"/>
</dbReference>
<evidence type="ECO:0000256" key="7">
    <source>
        <dbReference type="PROSITE-ProRule" id="PRU00235"/>
    </source>
</evidence>
<dbReference type="InterPro" id="IPR036116">
    <property type="entry name" value="FN3_sf"/>
</dbReference>
<sequence>MGNGSSGYDRGRADAVRSSNVDICNIDLARILDPSYVAGILKIHPDGLKSPDLLKDFEDDCESPEATVLEEMMLAIGGPGISNRQQDIENVVSTLLKQVDWTTVSEDAEESKYREILLRRIGQALNKRPNQESKPLPVKSALNASVQNITLSATSLTYADAASGNLTVKTSNQILSLPFEALIGVKLFCATLDIVGVSNESFSIVILDALLPLLSQMPPVTKTSCSDDEIGVLDSISRFLTSMLSSSTVLSDSYKSVAVSVLTGLAIARASLSDLLVVLEILLCGFKTLSATQSTKASSTSLSLRVVPFLQQLAKASGPMSSSSCALLSSSFDQNNGQHPLIPPGDLYSWGRGENGRLGISSVVKKPTPTLVSTFALKNLRDFATFANHALAFDAVGKAYSWGKGDNGRLGHGNTSHQSVPKAIEKILGVYILSVACGLSHSLLLSADGVVFSMGDGNNGRLGHKSSTGLTEPHPIQQLQGIKVAYIACGAYHSIAIDGNETGTVYSWGKNDSGQLGLGHRNDCSSPTVIEALSSKPIKMIACGWEHNLAITVQGEALSWGSGYEASRPVLGHGGCTPETIPRTLDALHDKTLVFVAAGWDHALAITESGELYTWGEGLSGKLGHGDSANQELPRQVEALALQQIVWVDGGADHSAAISATGQVWTWGGGSEFQLGHGSESYSNVPINVNALSGTSIRSIRVGDKYSMAITGAPVDPVLLGTGGRPLATKPIETVEADPQSSTAEDVANDEDTVGNPQNFQAFSKSLVTLDADVLLDPLTVAVILLEHLQRLAEQQVFDRSIVRPEEISSAPFCIDVQPASFISLMNVSQYAFDQLCDLSNPSINLHILKKTLELLGCNLRRLVMLSSNQIAELGFAVAKEVVSDHSQFSLCDLHKFLVKLIERPIPTFDDEKETAVTIGGISDQIVEILQIGLELFYPTREAKFALANDCIIGDSKVTKKIGQSMLSRLSESSIAAQLIPKQDDRREVRSLLEFLRLLINRCSQNGISGTLPLLRFLSSLQTHLLSQCTFLLSSGSSDDSPFTVMTLDYARSVLDAAVASCQSFQNLAPSSFADSVKILRQSIVSNISPSLIQTLSLSGLASRVLPSLLALLHSLDKIAVGLDSGGLTSNSSLEDSDVNASDQWLFSTVHIVTDAVCDVLQAQIRADCQNGTSSERLPTDQLSDSEVSYTRIPNGCADVISSITDQSSARVWLSSKLFQFGFEHHSGAPGLQVDSEPVLGPVCVKPTHDTPRAIRAPFIPAAERVSKLNQFVVSHADCKELYDEIVEELGLGGRLWAWLNIAMRAERVGAPQLWLDRAARCTFACLLHHQDLGAEAVVLGRLITIKNVGRGGPDRRPRGSSFAYLRVPFEIAEVWRESQAIRTHIMFKRTSAMSEFDGDSSSEVNLSYEAVVAPIIAKASLLLCLATGRDSDEYVEWAELSNNGNDGDGGVGAKVFDWERSDLSNEIVDIPRAFEEFDDDEAVCAGTSVESHVRAYDKNILVNCDKRQHSKNGDILHLSSWKHVRLLLISVSKWKRAVNSTLQHSMKQKLSKESPYADFRRFFQAGNISASVIRQLLLQQHDRAVERWKGLRHLRRLLAMLQLRSVRAKLLSCMPKSLSHGSALEGLDGCGSLFSGHVQRQALSIMRCAVQGMQQVIEEDQANATCSAELLLLGKASLAAVAQRLHPWDHELFWKSGAIPSIQSFFGRDGTTVSRALKPIAWKVFRLISVQLALSRDTVNLHSGDIYRSVHAELIRCIADKHVQHSGRRLSTSSHSGGGIGGWTPADCQVLLSSPVVIHAGHLGYRLPVLPSQSRSSNDYTIAFWIRLNSSTTPGGLLSTAEQIICIRLGSAQVFSPKITLSKYDKKVHVSVTTSTGNEVIISSNGLTPYVWTHVSIYVSKRNASLVLAVSPENIVTVHKTFQGSVRSLTLQKSPFFIGKALEGNDTAGFDGHVAQVIFLRRALEDSEIANILKEGRPSQGSAESTSCQLLSLLWAMGSGVFLRKDGDGDSPNWIDLLLALLASGTLGVRIRVLRLLRHFLPQLSPYSICCLKSHFITENAMQASSHVAACEDRIEPSPSPRDGSPDQIFPVDYQQSSQTSSLVTFLLECSAASLWTWSVYPQDNRTEHHRMAVADESIMLLRFIVEGGGSFASNVISQLTNALDDIPGLLRELQSNSGDSSTFPLKGKKLGYAITALAVVGGHKRMLRLGARVRLPNCDIGTVCWFRSRSQIMRVILDNLPNKPPITIPVKLANLFDEGTSSKSSQLFQDKLLSLFALVLAEYRKDITMQHSLSALETEEEQVNGNSVQLLEKLVVRTHISSMLLKAVCSMISTDNQRITDGDLLSQLMFVASMPSKTESRLDRASLEFRHQFLWAQLRQSRHAYFNTDKSPIIQVPSSAPPSVPTSPVAAAPVGEEQVFQETKIDHVAAMGFDRDFCRLALANCAWDEASAVEFLLVNLDMLEAQKRATESAIAAAVGHSVPSNASSSPKDTSANRSLRQVIPEPVQAAISHGLPTVDISLIGDTSSREIGTDVYVERFFADNDRGVLPCVIESYLISHTVPGDGDQASTGAIGLDDASLESGGYIDTLHLVKEMDDTLGIVFAREAVLAILFSPGSTDASITVRSCALKDPFLLIRLLKLVLFRNRMPLDREKALLTNISSVFHQRCSSEELTAFTRFQSIILEECLRHMESAALPENCSIIWGNRDFVCTDFDALCKPRVELASWMFEFLISLPHLSPGSRVLVVERLCRTLKSSSLTLREAVFDILSKLLYSLDAGDAKDFEEFAPRYISLIKATGIERMAEQRLVVEEDRLIKSRLLSSMLCLIAAVDALQRQLKSRQASSEQSKASLSQPPAPIPDEITSDAIEVYWEIVSSAESSQPSEYSLEMRKLPGPSDPSQTVPDFVQVYRGAARAFRAVGLSPLRSYELRVIGLLGNIRSLPSPAVTILTYPLLYWDPHNARASGRARVRLSNCNLTASFDAGSDKWRSLQTSKGFCSGLHKWEIVLDRMSKGYIFLGVSTASANPDTYVGGDAHGFGLFISDRSRYHGRNKIKGGAKYGDQMNVNDVVGIILDLDKRSMSYTLNGKDLGVAFDEIPTDHCLYPSVSFYHRGDQISFSSAASAQLTNTFLHTARDRMVRLSRRIGTATELIRTLIYPSSGTFFIPHHFMDLAYAYWRSWCANDFRTLQTSSGEIITIDVCRASCARLGFIPNTRVSLPSGAMGRLMGICANSNRAVVMGDSDIDPDLFDFEQIKSTTVSPAPMPDVSRAEGSLWTLSEFVAGACSIGQSFDGLLVRICNDLSDRLGYDPLALLYDEVAEGISHAHELQDFPAVNVCARFALFRTLNLYISHVLPYLSITTMASSALNLGRLIRQIRHLLLVRVKTTLLTDILHHTSTYTKPSEDPYEDPPDLKQVSLNRHLAAKAFSSKSVDSCLTQSLFGQAQTQLDVMHVRDLRRGFVRMLDDGQERTFKVKFVGEGVTDNGGPYRECFNEFVAELFRFDCALPLFIPTPNAREAQGSHRDRAVPSPSCTRFDLYRFFGKLIGVAVRNKIHLNLPLPMLFWSALVGQPPCRRHLLEIDSHLYQLITQVEKATPDDFSDQFDHTFECLLSDNRSTVELMPGGSQTALSYRNRSEWIRLMEHKRLHESDAQIEEIRNGFASIVPLTAFELFTAEEMETLVCGHADFNVELLQSMTVYESGLSADDPHIQYFWQVLHEMTADEKSDFAKFVWARTRLPVRADQFITKFKIQPAAQFTGHADHQLPQSHTCFFSIALPPYSSTVVLRHKLLYAARNCQTLDRDLKLSDAEIAELGDI</sequence>
<feature type="repeat" description="RCC1" evidence="7">
    <location>
        <begin position="662"/>
        <end position="713"/>
    </location>
</feature>
<dbReference type="InterPro" id="IPR015940">
    <property type="entry name" value="UBA"/>
</dbReference>
<dbReference type="PANTHER" id="PTHR46654:SF1">
    <property type="entry name" value="E3 UBIQUITIN-PROTEIN LIGASE HECTD3"/>
    <property type="match status" value="1"/>
</dbReference>
<dbReference type="SUPFAM" id="SSF56204">
    <property type="entry name" value="Hect, E3 ligase catalytic domain"/>
    <property type="match status" value="1"/>
</dbReference>
<feature type="repeat" description="RCC1" evidence="7">
    <location>
        <begin position="555"/>
        <end position="609"/>
    </location>
</feature>
<feature type="repeat" description="RCC1" evidence="7">
    <location>
        <begin position="503"/>
        <end position="554"/>
    </location>
</feature>
<dbReference type="SMART" id="SM00119">
    <property type="entry name" value="HECTc"/>
    <property type="match status" value="1"/>
</dbReference>
<dbReference type="SMART" id="SM00449">
    <property type="entry name" value="SPRY"/>
    <property type="match status" value="1"/>
</dbReference>
<comment type="subcellular location">
    <subcellularLocation>
        <location evidence="1">Cell projection</location>
    </subcellularLocation>
</comment>
<evidence type="ECO:0000259" key="8">
    <source>
        <dbReference type="PROSITE" id="PS50030"/>
    </source>
</evidence>
<dbReference type="InterPro" id="IPR003961">
    <property type="entry name" value="FN3_dom"/>
</dbReference>
<evidence type="ECO:0000259" key="9">
    <source>
        <dbReference type="PROSITE" id="PS50188"/>
    </source>
</evidence>
<dbReference type="PANTHER" id="PTHR46654">
    <property type="entry name" value="E3 UBIQUITIN-PROTEIN LIGASE HECTD3"/>
    <property type="match status" value="1"/>
</dbReference>
<evidence type="ECO:0000256" key="4">
    <source>
        <dbReference type="ARBA" id="ARBA00023054"/>
    </source>
</evidence>
<dbReference type="InterPro" id="IPR001870">
    <property type="entry name" value="B30.2/SPRY"/>
</dbReference>
<dbReference type="InterPro" id="IPR000408">
    <property type="entry name" value="Reg_chr_condens"/>
</dbReference>
<accession>A0A0H5QZI9</accession>
<dbReference type="InterPro" id="IPR001791">
    <property type="entry name" value="Laminin_G"/>
</dbReference>
<dbReference type="InterPro" id="IPR013320">
    <property type="entry name" value="ConA-like_dom_sf"/>
</dbReference>
<dbReference type="InterPro" id="IPR013783">
    <property type="entry name" value="Ig-like_fold"/>
</dbReference>
<dbReference type="PROSITE" id="PS00626">
    <property type="entry name" value="RCC1_2"/>
    <property type="match status" value="3"/>
</dbReference>
<evidence type="ECO:0000259" key="11">
    <source>
        <dbReference type="PROSITE" id="PS50853"/>
    </source>
</evidence>
<feature type="repeat" description="RCC1" evidence="7">
    <location>
        <begin position="449"/>
        <end position="500"/>
    </location>
</feature>
<dbReference type="CDD" id="cd11709">
    <property type="entry name" value="SPRY"/>
    <property type="match status" value="1"/>
</dbReference>
<dbReference type="SMART" id="SM00282">
    <property type="entry name" value="LamG"/>
    <property type="match status" value="1"/>
</dbReference>
<dbReference type="InterPro" id="IPR035983">
    <property type="entry name" value="Hect_E3_ubiquitin_ligase"/>
</dbReference>
<dbReference type="GO" id="GO:0004842">
    <property type="term" value="F:ubiquitin-protein transferase activity"/>
    <property type="evidence" value="ECO:0007669"/>
    <property type="project" value="InterPro"/>
</dbReference>
<dbReference type="Gene3D" id="2.60.40.10">
    <property type="entry name" value="Immunoglobulins"/>
    <property type="match status" value="1"/>
</dbReference>
<dbReference type="PROSITE" id="PS50030">
    <property type="entry name" value="UBA"/>
    <property type="match status" value="1"/>
</dbReference>
<dbReference type="Gene3D" id="3.30.2160.10">
    <property type="entry name" value="Hect, E3 ligase catalytic domain"/>
    <property type="match status" value="1"/>
</dbReference>
<dbReference type="Pfam" id="PF25390">
    <property type="entry name" value="WD40_RLD"/>
    <property type="match status" value="1"/>
</dbReference>
<dbReference type="Gene3D" id="2.60.120.200">
    <property type="match status" value="1"/>
</dbReference>
<dbReference type="Pfam" id="PF13385">
    <property type="entry name" value="Laminin_G_3"/>
    <property type="match status" value="1"/>
</dbReference>
<dbReference type="SUPFAM" id="SSF49265">
    <property type="entry name" value="Fibronectin type III"/>
    <property type="match status" value="1"/>
</dbReference>
<feature type="domain" description="UBA" evidence="8">
    <location>
        <begin position="2421"/>
        <end position="2461"/>
    </location>
</feature>
<feature type="repeat" description="RCC1" evidence="7">
    <location>
        <begin position="610"/>
        <end position="661"/>
    </location>
</feature>
<feature type="domain" description="HECT" evidence="10">
    <location>
        <begin position="3455"/>
        <end position="3809"/>
    </location>
</feature>
<dbReference type="PROSITE" id="PS50237">
    <property type="entry name" value="HECT"/>
    <property type="match status" value="1"/>
</dbReference>
<dbReference type="Gene3D" id="3.90.1750.10">
    <property type="entry name" value="Hect, E3 ligase catalytic domains"/>
    <property type="match status" value="1"/>
</dbReference>
<evidence type="ECO:0000313" key="12">
    <source>
        <dbReference type="EMBL" id="CRZ07320.1"/>
    </source>
</evidence>